<dbReference type="PANTHER" id="PTHR46112:SF3">
    <property type="entry name" value="AMINOPEPTIDASE YPDF"/>
    <property type="match status" value="1"/>
</dbReference>
<evidence type="ECO:0000313" key="6">
    <source>
        <dbReference type="Proteomes" id="UP001174196"/>
    </source>
</evidence>
<dbReference type="InterPro" id="IPR001131">
    <property type="entry name" value="Peptidase_M24B_aminopep-P_CS"/>
</dbReference>
<dbReference type="SUPFAM" id="SSF53092">
    <property type="entry name" value="Creatinase/prolidase N-terminal domain"/>
    <property type="match status" value="1"/>
</dbReference>
<protein>
    <submittedName>
        <fullName evidence="5">Xaa-Pro peptidase family protein</fullName>
    </submittedName>
</protein>
<dbReference type="PANTHER" id="PTHR46112">
    <property type="entry name" value="AMINOPEPTIDASE"/>
    <property type="match status" value="1"/>
</dbReference>
<organism evidence="5 6">
    <name type="scientific">Polycladomyces subterraneus</name>
    <dbReference type="NCBI Taxonomy" id="1016997"/>
    <lineage>
        <taxon>Bacteria</taxon>
        <taxon>Bacillati</taxon>
        <taxon>Bacillota</taxon>
        <taxon>Bacilli</taxon>
        <taxon>Bacillales</taxon>
        <taxon>Thermoactinomycetaceae</taxon>
        <taxon>Polycladomyces</taxon>
    </lineage>
</organism>
<dbReference type="InterPro" id="IPR001714">
    <property type="entry name" value="Pept_M24_MAP"/>
</dbReference>
<dbReference type="PRINTS" id="PR00599">
    <property type="entry name" value="MAPEPTIDASE"/>
</dbReference>
<evidence type="ECO:0000259" key="4">
    <source>
        <dbReference type="Pfam" id="PF01321"/>
    </source>
</evidence>
<evidence type="ECO:0000259" key="3">
    <source>
        <dbReference type="Pfam" id="PF00557"/>
    </source>
</evidence>
<dbReference type="SUPFAM" id="SSF55920">
    <property type="entry name" value="Creatinase/aminopeptidase"/>
    <property type="match status" value="1"/>
</dbReference>
<evidence type="ECO:0000256" key="1">
    <source>
        <dbReference type="ARBA" id="ARBA00022723"/>
    </source>
</evidence>
<dbReference type="Pfam" id="PF00557">
    <property type="entry name" value="Peptidase_M24"/>
    <property type="match status" value="1"/>
</dbReference>
<keyword evidence="1" id="KW-0479">Metal-binding</keyword>
<reference evidence="5" key="1">
    <citation type="submission" date="2022-08" db="EMBL/GenBank/DDBJ databases">
        <title>Polycladomyces zharkentsis sp. nov., a novel thermophilic CMC and starch-degrading bacterium isolated from a geothermal spring in Kazakhstan.</title>
        <authorList>
            <person name="Mashzhan A."/>
            <person name="Kistaubaeva A."/>
            <person name="Javier-Lopez R."/>
            <person name="Birkeland N.-K."/>
        </authorList>
    </citation>
    <scope>NUCLEOTIDE SEQUENCE</scope>
    <source>
        <strain evidence="5">KSR 13</strain>
    </source>
</reference>
<dbReference type="InterPro" id="IPR000994">
    <property type="entry name" value="Pept_M24"/>
</dbReference>
<sequence length="357" mass="39871">MLEKRIDRLRDRMKEQDLEALLVTHPMNRRYLTGFTGTAGMVLVTDKDAKLLVDFRYVEQAQKQAPHLDVVRVGGEPFRTVAQLCREWNVSRLAFEQDHLVYARVEKLKSTLDGVEVVPVSNMVEKLRETKDADELETLRRAARIADEVFTEILKEIRPGLRERDIAFRLEFLMREKGATSSSFDIIVASGPRSALPHGVASDRVLEKGDLVTLDFGALHEGYCSDITRTIVLGKPNERQREIYDIVLHAQQAALEAVRPGVTGRDVDKVARDIITDRGYGEQFGHSTGHGIGLEIHEAPTLSVNGETVLQSGMVVTVEPGIYLPGFGGVRIEDDVVVTEQGKEVLTHSPKDLIVIE</sequence>
<accession>A0ABT8IKP2</accession>
<name>A0ABT8IKP2_9BACL</name>
<dbReference type="InterPro" id="IPR050659">
    <property type="entry name" value="Peptidase_M24B"/>
</dbReference>
<dbReference type="PROSITE" id="PS00491">
    <property type="entry name" value="PROLINE_PEPTIDASE"/>
    <property type="match status" value="1"/>
</dbReference>
<dbReference type="RefSeq" id="WP_301238034.1">
    <property type="nucleotide sequence ID" value="NZ_JANRHH010000022.1"/>
</dbReference>
<dbReference type="EMBL" id="JANRHH010000022">
    <property type="protein sequence ID" value="MDN4593308.1"/>
    <property type="molecule type" value="Genomic_DNA"/>
</dbReference>
<evidence type="ECO:0000313" key="5">
    <source>
        <dbReference type="EMBL" id="MDN4593308.1"/>
    </source>
</evidence>
<dbReference type="InterPro" id="IPR029149">
    <property type="entry name" value="Creatin/AminoP/Spt16_N"/>
</dbReference>
<feature type="domain" description="Creatinase N-terminal" evidence="4">
    <location>
        <begin position="5"/>
        <end position="129"/>
    </location>
</feature>
<dbReference type="Gene3D" id="3.40.350.10">
    <property type="entry name" value="Creatinase/prolidase N-terminal domain"/>
    <property type="match status" value="1"/>
</dbReference>
<feature type="domain" description="Peptidase M24" evidence="3">
    <location>
        <begin position="138"/>
        <end position="340"/>
    </location>
</feature>
<dbReference type="InterPro" id="IPR000587">
    <property type="entry name" value="Creatinase_N"/>
</dbReference>
<proteinExistence type="predicted"/>
<comment type="caution">
    <text evidence="5">The sequence shown here is derived from an EMBL/GenBank/DDBJ whole genome shotgun (WGS) entry which is preliminary data.</text>
</comment>
<gene>
    <name evidence="5" type="ORF">NWF35_05215</name>
</gene>
<evidence type="ECO:0000256" key="2">
    <source>
        <dbReference type="ARBA" id="ARBA00022801"/>
    </source>
</evidence>
<dbReference type="Gene3D" id="3.90.230.10">
    <property type="entry name" value="Creatinase/methionine aminopeptidase superfamily"/>
    <property type="match status" value="1"/>
</dbReference>
<keyword evidence="2" id="KW-0378">Hydrolase</keyword>
<dbReference type="Proteomes" id="UP001174196">
    <property type="component" value="Unassembled WGS sequence"/>
</dbReference>
<dbReference type="CDD" id="cd01092">
    <property type="entry name" value="APP-like"/>
    <property type="match status" value="1"/>
</dbReference>
<dbReference type="InterPro" id="IPR036005">
    <property type="entry name" value="Creatinase/aminopeptidase-like"/>
</dbReference>
<keyword evidence="6" id="KW-1185">Reference proteome</keyword>
<dbReference type="Pfam" id="PF01321">
    <property type="entry name" value="Creatinase_N"/>
    <property type="match status" value="1"/>
</dbReference>